<name>A0A919EMQ9_9GAMM</name>
<dbReference type="RefSeq" id="WP_189771220.1">
    <property type="nucleotide sequence ID" value="NZ_BNCK01000005.1"/>
</dbReference>
<reference evidence="1" key="2">
    <citation type="submission" date="2020-09" db="EMBL/GenBank/DDBJ databases">
        <authorList>
            <person name="Sun Q."/>
            <person name="Kim S."/>
        </authorList>
    </citation>
    <scope>NUCLEOTIDE SEQUENCE</scope>
    <source>
        <strain evidence="1">KCTC 42731</strain>
    </source>
</reference>
<dbReference type="Proteomes" id="UP000623842">
    <property type="component" value="Unassembled WGS sequence"/>
</dbReference>
<dbReference type="AlphaFoldDB" id="A0A919EMQ9"/>
<evidence type="ECO:0000313" key="2">
    <source>
        <dbReference type="Proteomes" id="UP000623842"/>
    </source>
</evidence>
<reference evidence="1" key="1">
    <citation type="journal article" date="2014" name="Int. J. Syst. Evol. Microbiol.">
        <title>Complete genome sequence of Corynebacterium casei LMG S-19264T (=DSM 44701T), isolated from a smear-ripened cheese.</title>
        <authorList>
            <consortium name="US DOE Joint Genome Institute (JGI-PGF)"/>
            <person name="Walter F."/>
            <person name="Albersmeier A."/>
            <person name="Kalinowski J."/>
            <person name="Ruckert C."/>
        </authorList>
    </citation>
    <scope>NUCLEOTIDE SEQUENCE</scope>
    <source>
        <strain evidence="1">KCTC 42731</strain>
    </source>
</reference>
<comment type="caution">
    <text evidence="1">The sequence shown here is derived from an EMBL/GenBank/DDBJ whole genome shotgun (WGS) entry which is preliminary data.</text>
</comment>
<protein>
    <submittedName>
        <fullName evidence="1">Uncharacterized protein</fullName>
    </submittedName>
</protein>
<accession>A0A919EMQ9</accession>
<gene>
    <name evidence="1" type="ORF">GCM10017161_25790</name>
</gene>
<evidence type="ECO:0000313" key="1">
    <source>
        <dbReference type="EMBL" id="GHF96279.1"/>
    </source>
</evidence>
<proteinExistence type="predicted"/>
<keyword evidence="2" id="KW-1185">Reference proteome</keyword>
<organism evidence="1 2">
    <name type="scientific">Thalassotalea marina</name>
    <dbReference type="NCBI Taxonomy" id="1673741"/>
    <lineage>
        <taxon>Bacteria</taxon>
        <taxon>Pseudomonadati</taxon>
        <taxon>Pseudomonadota</taxon>
        <taxon>Gammaproteobacteria</taxon>
        <taxon>Alteromonadales</taxon>
        <taxon>Colwelliaceae</taxon>
        <taxon>Thalassotalea</taxon>
    </lineage>
</organism>
<sequence>MDLSVLKAFNKKSADGFHQQKHFIKKVLIGKVTQCPQCYQQLQVQLPDKNKLGHIICAKKCTDIQFEH</sequence>
<dbReference type="EMBL" id="BNCK01000005">
    <property type="protein sequence ID" value="GHF96279.1"/>
    <property type="molecule type" value="Genomic_DNA"/>
</dbReference>